<dbReference type="Proteomes" id="UP000239469">
    <property type="component" value="Unassembled WGS sequence"/>
</dbReference>
<gene>
    <name evidence="1" type="ORF">BUE93_05665</name>
</gene>
<name>A0A2S9X712_9NEIS</name>
<comment type="caution">
    <text evidence="1">The sequence shown here is derived from an EMBL/GenBank/DDBJ whole genome shotgun (WGS) entry which is preliminary data.</text>
</comment>
<sequence length="124" mass="13371">MIGVAATFEGTTYRRLADPAEISDIVSHLWGSPLAWQLAKVIEATANALSSGTSLPTGISSQLIPIVRGDNPVAILDRLWLSGPANSILHKKKPLLLERHDISAEDVNSLLTEQKSPEQNNHGQ</sequence>
<organism evidence="1 2">
    <name type="scientific">Chromobacterium amazonense</name>
    <dbReference type="NCBI Taxonomy" id="1382803"/>
    <lineage>
        <taxon>Bacteria</taxon>
        <taxon>Pseudomonadati</taxon>
        <taxon>Pseudomonadota</taxon>
        <taxon>Betaproteobacteria</taxon>
        <taxon>Neisseriales</taxon>
        <taxon>Chromobacteriaceae</taxon>
        <taxon>Chromobacterium</taxon>
    </lineage>
</organism>
<evidence type="ECO:0000313" key="1">
    <source>
        <dbReference type="EMBL" id="PRP71486.1"/>
    </source>
</evidence>
<accession>A0A2S9X712</accession>
<reference evidence="1 2" key="1">
    <citation type="submission" date="2017-01" db="EMBL/GenBank/DDBJ databases">
        <title>New insights into the genetic diversity of Chromobacterium isolated from tropical freshwater lake.</title>
        <authorList>
            <person name="Santos A.B."/>
            <person name="Nascimento A.M."/>
            <person name="Da Silva P.C."/>
        </authorList>
    </citation>
    <scope>NUCLEOTIDE SEQUENCE [LARGE SCALE GENOMIC DNA]</scope>
    <source>
        <strain evidence="1 2">56AF</strain>
    </source>
</reference>
<dbReference type="EMBL" id="MTBD01000010">
    <property type="protein sequence ID" value="PRP71486.1"/>
    <property type="molecule type" value="Genomic_DNA"/>
</dbReference>
<dbReference type="AlphaFoldDB" id="A0A2S9X712"/>
<evidence type="ECO:0000313" key="2">
    <source>
        <dbReference type="Proteomes" id="UP000239469"/>
    </source>
</evidence>
<protein>
    <submittedName>
        <fullName evidence="1">Uncharacterized protein</fullName>
    </submittedName>
</protein>
<proteinExistence type="predicted"/>